<evidence type="ECO:0000256" key="6">
    <source>
        <dbReference type="ARBA" id="ARBA00017539"/>
    </source>
</evidence>
<feature type="signal peptide" evidence="11">
    <location>
        <begin position="1"/>
        <end position="21"/>
    </location>
</feature>
<keyword evidence="8 10" id="KW-0378">Hydrolase</keyword>
<dbReference type="PROSITE" id="PS00769">
    <property type="entry name" value="TRANSTHYRETIN_2"/>
    <property type="match status" value="1"/>
</dbReference>
<feature type="domain" description="Transthyretin/hydroxyisourate hydrolase" evidence="12">
    <location>
        <begin position="26"/>
        <end position="140"/>
    </location>
</feature>
<feature type="binding site" evidence="9">
    <location>
        <position position="72"/>
    </location>
    <ligand>
        <name>substrate</name>
    </ligand>
</feature>
<dbReference type="InterPro" id="IPR000895">
    <property type="entry name" value="Transthyretin/HIU_hydrolase"/>
</dbReference>
<evidence type="ECO:0000256" key="2">
    <source>
        <dbReference type="ARBA" id="ARBA00002704"/>
    </source>
</evidence>
<organism evidence="13 14">
    <name type="scientific">Erwinia sorbitola</name>
    <dbReference type="NCBI Taxonomy" id="2681984"/>
    <lineage>
        <taxon>Bacteria</taxon>
        <taxon>Pseudomonadati</taxon>
        <taxon>Pseudomonadota</taxon>
        <taxon>Gammaproteobacteria</taxon>
        <taxon>Enterobacterales</taxon>
        <taxon>Erwiniaceae</taxon>
        <taxon>Erwinia</taxon>
    </lineage>
</organism>
<dbReference type="PANTHER" id="PTHR10395:SF7">
    <property type="entry name" value="5-HYDROXYISOURATE HYDROLASE"/>
    <property type="match status" value="1"/>
</dbReference>
<comment type="similarity">
    <text evidence="3 10">Belongs to the transthyretin family. 5-hydroxyisourate hydrolase subfamily.</text>
</comment>
<dbReference type="EC" id="3.5.2.17" evidence="5 10"/>
<evidence type="ECO:0000256" key="5">
    <source>
        <dbReference type="ARBA" id="ARBA00012609"/>
    </source>
</evidence>
<dbReference type="AlphaFoldDB" id="A0A6I6ERC4"/>
<dbReference type="GO" id="GO:0033971">
    <property type="term" value="F:hydroxyisourate hydrolase activity"/>
    <property type="evidence" value="ECO:0007669"/>
    <property type="project" value="UniProtKB-EC"/>
</dbReference>
<evidence type="ECO:0000256" key="8">
    <source>
        <dbReference type="ARBA" id="ARBA00022801"/>
    </source>
</evidence>
<keyword evidence="11" id="KW-0732">Signal</keyword>
<evidence type="ECO:0000256" key="11">
    <source>
        <dbReference type="SAM" id="SignalP"/>
    </source>
</evidence>
<evidence type="ECO:0000259" key="12">
    <source>
        <dbReference type="SMART" id="SM00095"/>
    </source>
</evidence>
<dbReference type="InterPro" id="IPR023416">
    <property type="entry name" value="Transthyretin/HIU_hydrolase_d"/>
</dbReference>
<evidence type="ECO:0000256" key="7">
    <source>
        <dbReference type="ARBA" id="ARBA00022631"/>
    </source>
</evidence>
<dbReference type="EMBL" id="CP046509">
    <property type="protein sequence ID" value="QGU89311.1"/>
    <property type="molecule type" value="Genomic_DNA"/>
</dbReference>
<protein>
    <recommendedName>
        <fullName evidence="6 10">5-hydroxyisourate hydrolase</fullName>
        <shortName evidence="10">HIU hydrolase</shortName>
        <shortName evidence="10">HIUHase</shortName>
        <ecNumber evidence="5 10">3.5.2.17</ecNumber>
    </recommendedName>
</protein>
<evidence type="ECO:0000256" key="1">
    <source>
        <dbReference type="ARBA" id="ARBA00001043"/>
    </source>
</evidence>
<dbReference type="Proteomes" id="UP000424752">
    <property type="component" value="Chromosome"/>
</dbReference>
<evidence type="ECO:0000313" key="13">
    <source>
        <dbReference type="EMBL" id="QGU89311.1"/>
    </source>
</evidence>
<comment type="catalytic activity">
    <reaction evidence="1 10">
        <text>5-hydroxyisourate + H2O = 5-hydroxy-2-oxo-4-ureido-2,5-dihydro-1H-imidazole-5-carboxylate + H(+)</text>
        <dbReference type="Rhea" id="RHEA:23736"/>
        <dbReference type="ChEBI" id="CHEBI:15377"/>
        <dbReference type="ChEBI" id="CHEBI:15378"/>
        <dbReference type="ChEBI" id="CHEBI:18072"/>
        <dbReference type="ChEBI" id="CHEBI:58639"/>
        <dbReference type="EC" id="3.5.2.17"/>
    </reaction>
</comment>
<dbReference type="Gene3D" id="2.60.40.180">
    <property type="entry name" value="Transthyretin/hydroxyisourate hydrolase domain"/>
    <property type="match status" value="1"/>
</dbReference>
<reference evidence="13 14" key="1">
    <citation type="submission" date="2019-12" db="EMBL/GenBank/DDBJ databases">
        <title>Erwinia sp. nov., isolated from droppings of birds in the Qinghai-Tiebt plateau of China.</title>
        <authorList>
            <person name="Ge Y."/>
        </authorList>
    </citation>
    <scope>NUCLEOTIDE SEQUENCE [LARGE SCALE GENOMIC DNA]</scope>
    <source>
        <strain evidence="13 14">J780</strain>
    </source>
</reference>
<feature type="chain" id="PRO_5026030122" description="5-hydroxyisourate hydrolase" evidence="11">
    <location>
        <begin position="22"/>
        <end position="140"/>
    </location>
</feature>
<dbReference type="InterPro" id="IPR023419">
    <property type="entry name" value="Transthyretin_CS"/>
</dbReference>
<dbReference type="RefSeq" id="WP_156288082.1">
    <property type="nucleotide sequence ID" value="NZ_CP046509.1"/>
</dbReference>
<dbReference type="KEGG" id="erwi:GN242_19750"/>
<evidence type="ECO:0000313" key="14">
    <source>
        <dbReference type="Proteomes" id="UP000424752"/>
    </source>
</evidence>
<comment type="function">
    <text evidence="2">Catalyzes the hydrolysis of 5-hydroxyisourate (HIU) to 2-oxo-4-hydroxy-4-carboxy-5-ureidoimidazoline (OHCU).</text>
</comment>
<dbReference type="Pfam" id="PF00576">
    <property type="entry name" value="Transthyretin"/>
    <property type="match status" value="1"/>
</dbReference>
<dbReference type="PRINTS" id="PR00189">
    <property type="entry name" value="TRNSTHYRETIN"/>
</dbReference>
<evidence type="ECO:0000256" key="4">
    <source>
        <dbReference type="ARBA" id="ARBA00011881"/>
    </source>
</evidence>
<gene>
    <name evidence="13" type="primary">uraH</name>
    <name evidence="13" type="ORF">GN242_19750</name>
</gene>
<name>A0A6I6ERC4_9GAMM</name>
<comment type="subunit">
    <text evidence="4 10">Homotetramer.</text>
</comment>
<evidence type="ECO:0000256" key="10">
    <source>
        <dbReference type="RuleBase" id="RU361270"/>
    </source>
</evidence>
<evidence type="ECO:0000256" key="9">
    <source>
        <dbReference type="PIRSR" id="PIRSR600895-51"/>
    </source>
</evidence>
<dbReference type="InterPro" id="IPR014306">
    <property type="entry name" value="Hydroxyisourate_hydrolase"/>
</dbReference>
<dbReference type="SMART" id="SM00095">
    <property type="entry name" value="TR_THY"/>
    <property type="match status" value="1"/>
</dbReference>
<dbReference type="SUPFAM" id="SSF49472">
    <property type="entry name" value="Transthyretin (synonym: prealbumin)"/>
    <property type="match status" value="1"/>
</dbReference>
<dbReference type="PANTHER" id="PTHR10395">
    <property type="entry name" value="URICASE AND TRANSTHYRETIN-RELATED"/>
    <property type="match status" value="1"/>
</dbReference>
<dbReference type="InterPro" id="IPR036817">
    <property type="entry name" value="Transthyretin/HIU_hydrolase_sf"/>
</dbReference>
<dbReference type="GO" id="GO:0006144">
    <property type="term" value="P:purine nucleobase metabolic process"/>
    <property type="evidence" value="ECO:0007669"/>
    <property type="project" value="UniProtKB-KW"/>
</dbReference>
<evidence type="ECO:0000256" key="3">
    <source>
        <dbReference type="ARBA" id="ARBA00009850"/>
    </source>
</evidence>
<sequence>MKIVKALVVTSLMSASLPVLAASDEGMKNPLSVHVLNLQTGVPTAGVTVELEQQKPQGWIKLASGVTDKNGRIPALYPAGKTMETGNYKVIFKTGDYYQQQHQPTFFPEIPVIFHTESNGGHYHIPLLLSQYGYSTYRGN</sequence>
<feature type="binding site" evidence="9">
    <location>
        <position position="137"/>
    </location>
    <ligand>
        <name>substrate</name>
    </ligand>
</feature>
<feature type="binding site" evidence="9">
    <location>
        <position position="34"/>
    </location>
    <ligand>
        <name>substrate</name>
    </ligand>
</feature>
<dbReference type="CDD" id="cd05822">
    <property type="entry name" value="TLP_HIUase"/>
    <property type="match status" value="1"/>
</dbReference>
<dbReference type="NCBIfam" id="TIGR02962">
    <property type="entry name" value="hdxy_isourate"/>
    <property type="match status" value="1"/>
</dbReference>
<proteinExistence type="inferred from homology"/>
<keyword evidence="7 10" id="KW-0659">Purine metabolism</keyword>
<accession>A0A6I6ERC4</accession>